<evidence type="ECO:0000256" key="1">
    <source>
        <dbReference type="SAM" id="Phobius"/>
    </source>
</evidence>
<accession>A0ABP8AYN9</accession>
<reference evidence="3" key="1">
    <citation type="journal article" date="2019" name="Int. J. Syst. Evol. Microbiol.">
        <title>The Global Catalogue of Microorganisms (GCM) 10K type strain sequencing project: providing services to taxonomists for standard genome sequencing and annotation.</title>
        <authorList>
            <consortium name="The Broad Institute Genomics Platform"/>
            <consortium name="The Broad Institute Genome Sequencing Center for Infectious Disease"/>
            <person name="Wu L."/>
            <person name="Ma J."/>
        </authorList>
    </citation>
    <scope>NUCLEOTIDE SEQUENCE [LARGE SCALE GENOMIC DNA]</scope>
    <source>
        <strain evidence="3">JCM 17593</strain>
    </source>
</reference>
<proteinExistence type="predicted"/>
<feature type="transmembrane region" description="Helical" evidence="1">
    <location>
        <begin position="111"/>
        <end position="134"/>
    </location>
</feature>
<dbReference type="EMBL" id="BAABBX010000016">
    <property type="protein sequence ID" value="GAA4193739.1"/>
    <property type="molecule type" value="Genomic_DNA"/>
</dbReference>
<feature type="transmembrane region" description="Helical" evidence="1">
    <location>
        <begin position="146"/>
        <end position="166"/>
    </location>
</feature>
<feature type="transmembrane region" description="Helical" evidence="1">
    <location>
        <begin position="78"/>
        <end position="99"/>
    </location>
</feature>
<keyword evidence="3" id="KW-1185">Reference proteome</keyword>
<dbReference type="Proteomes" id="UP001500213">
    <property type="component" value="Unassembled WGS sequence"/>
</dbReference>
<protein>
    <submittedName>
        <fullName evidence="2">Uncharacterized protein</fullName>
    </submittedName>
</protein>
<keyword evidence="1" id="KW-0472">Membrane</keyword>
<feature type="transmembrane region" description="Helical" evidence="1">
    <location>
        <begin position="12"/>
        <end position="33"/>
    </location>
</feature>
<organism evidence="2 3">
    <name type="scientific">Gryllotalpicola kribbensis</name>
    <dbReference type="NCBI Taxonomy" id="993084"/>
    <lineage>
        <taxon>Bacteria</taxon>
        <taxon>Bacillati</taxon>
        <taxon>Actinomycetota</taxon>
        <taxon>Actinomycetes</taxon>
        <taxon>Micrococcales</taxon>
        <taxon>Microbacteriaceae</taxon>
        <taxon>Gryllotalpicola</taxon>
    </lineage>
</organism>
<keyword evidence="1" id="KW-0812">Transmembrane</keyword>
<name>A0ABP8AYN9_9MICO</name>
<evidence type="ECO:0000313" key="3">
    <source>
        <dbReference type="Proteomes" id="UP001500213"/>
    </source>
</evidence>
<gene>
    <name evidence="2" type="ORF">GCM10022288_27980</name>
</gene>
<keyword evidence="1" id="KW-1133">Transmembrane helix</keyword>
<feature type="transmembrane region" description="Helical" evidence="1">
    <location>
        <begin position="40"/>
        <end position="66"/>
    </location>
</feature>
<comment type="caution">
    <text evidence="2">The sequence shown here is derived from an EMBL/GenBank/DDBJ whole genome shotgun (WGS) entry which is preliminary data.</text>
</comment>
<dbReference type="RefSeq" id="WP_344777941.1">
    <property type="nucleotide sequence ID" value="NZ_BAABBX010000016.1"/>
</dbReference>
<sequence>MSRALAGTGVEAPAWAVRAALGVVLLATAALHLADAWGWVAVLGALAAATTPWVQLAWVAMLSLALSELSQPPGAGSWHPYAVLAGIALAHVLAARAALTPLAARVELRVFARPLVVAGIVVVPCEGMLALTLWLRGAPHPEWAPAAVIAAIALLALGAVLFARLARRVE</sequence>
<evidence type="ECO:0000313" key="2">
    <source>
        <dbReference type="EMBL" id="GAA4193739.1"/>
    </source>
</evidence>